<organism evidence="2">
    <name type="scientific">marine metagenome</name>
    <dbReference type="NCBI Taxonomy" id="408172"/>
    <lineage>
        <taxon>unclassified sequences</taxon>
        <taxon>metagenomes</taxon>
        <taxon>ecological metagenomes</taxon>
    </lineage>
</organism>
<evidence type="ECO:0000259" key="1">
    <source>
        <dbReference type="Pfam" id="PF02150"/>
    </source>
</evidence>
<dbReference type="AlphaFoldDB" id="A0A381X4X9"/>
<accession>A0A381X4X9</accession>
<dbReference type="EMBL" id="UINC01013936">
    <property type="protein sequence ID" value="SVA59809.1"/>
    <property type="molecule type" value="Genomic_DNA"/>
</dbReference>
<name>A0A381X4X9_9ZZZZ</name>
<dbReference type="Pfam" id="PF02150">
    <property type="entry name" value="Zn_ribbon_RPB9"/>
    <property type="match status" value="1"/>
</dbReference>
<evidence type="ECO:0000313" key="2">
    <source>
        <dbReference type="EMBL" id="SVA59809.1"/>
    </source>
</evidence>
<dbReference type="GO" id="GO:0006351">
    <property type="term" value="P:DNA-templated transcription"/>
    <property type="evidence" value="ECO:0007669"/>
    <property type="project" value="InterPro"/>
</dbReference>
<gene>
    <name evidence="2" type="ORF">METZ01_LOCUS112663</name>
</gene>
<reference evidence="2" key="1">
    <citation type="submission" date="2018-05" db="EMBL/GenBank/DDBJ databases">
        <authorList>
            <person name="Lanie J.A."/>
            <person name="Ng W.-L."/>
            <person name="Kazmierczak K.M."/>
            <person name="Andrzejewski T.M."/>
            <person name="Davidsen T.M."/>
            <person name="Wayne K.J."/>
            <person name="Tettelin H."/>
            <person name="Glass J.I."/>
            <person name="Rusch D."/>
            <person name="Podicherti R."/>
            <person name="Tsui H.-C.T."/>
            <person name="Winkler M.E."/>
        </authorList>
    </citation>
    <scope>NUCLEOTIDE SEQUENCE</scope>
</reference>
<dbReference type="SUPFAM" id="SSF57783">
    <property type="entry name" value="Zinc beta-ribbon"/>
    <property type="match status" value="1"/>
</dbReference>
<feature type="domain" description="DNA-directed RNA polymerase II subunit RPB9-like zinc ribbon" evidence="1">
    <location>
        <begin position="1"/>
        <end position="35"/>
    </location>
</feature>
<sequence length="125" mass="14783">MEFCKNCNNYLYIKEDTEQRKIFSYCKLCNYQKETIDTCIFKKKYKKSDSHPHINHQYMNEDPTYPRMNTKCSKCKTEGSNAYYQCKNLSIVIVCANCHHNWKFVGTKTRSTNESPVLNNNGDTH</sequence>
<dbReference type="Gene3D" id="2.20.25.10">
    <property type="match status" value="2"/>
</dbReference>
<dbReference type="InterPro" id="IPR001529">
    <property type="entry name" value="Zn_ribbon_RPB9"/>
</dbReference>
<proteinExistence type="predicted"/>
<protein>
    <recommendedName>
        <fullName evidence="1">DNA-directed RNA polymerase II subunit RPB9-like zinc ribbon domain-containing protein</fullName>
    </recommendedName>
</protein>